<sequence length="146" mass="15086">MPRPVLLGICFAAGIIIGIIGTALHGNIWVIGEAQSGAVLPWGAALALLILLLGLLWAGTTARSLTEPLLLGATVFSVASIAYIWPGPDQLVVPYSSAAFQSLPGPVIASLLWWLGSAAITLVGLILVKWVLAADAARHLTSTKVS</sequence>
<evidence type="ECO:0000313" key="2">
    <source>
        <dbReference type="EMBL" id="MBB3667475.1"/>
    </source>
</evidence>
<reference evidence="2 3" key="1">
    <citation type="submission" date="2020-08" db="EMBL/GenBank/DDBJ databases">
        <title>Sequencing the genomes of 1000 actinobacteria strains.</title>
        <authorList>
            <person name="Klenk H.-P."/>
        </authorList>
    </citation>
    <scope>NUCLEOTIDE SEQUENCE [LARGE SCALE GENOMIC DNA]</scope>
    <source>
        <strain evidence="2 3">DSM 28238</strain>
    </source>
</reference>
<keyword evidence="1" id="KW-0812">Transmembrane</keyword>
<dbReference type="EMBL" id="JACIBT010000002">
    <property type="protein sequence ID" value="MBB3667475.1"/>
    <property type="molecule type" value="Genomic_DNA"/>
</dbReference>
<keyword evidence="3" id="KW-1185">Reference proteome</keyword>
<dbReference type="RefSeq" id="WP_183357904.1">
    <property type="nucleotide sequence ID" value="NZ_BAABKR010000001.1"/>
</dbReference>
<feature type="transmembrane region" description="Helical" evidence="1">
    <location>
        <begin position="38"/>
        <end position="57"/>
    </location>
</feature>
<feature type="transmembrane region" description="Helical" evidence="1">
    <location>
        <begin position="7"/>
        <end position="32"/>
    </location>
</feature>
<gene>
    <name evidence="2" type="ORF">FHX47_001094</name>
</gene>
<protein>
    <submittedName>
        <fullName evidence="2">Uncharacterized membrane protein YfbV (UPF0208 family)</fullName>
    </submittedName>
</protein>
<evidence type="ECO:0000313" key="3">
    <source>
        <dbReference type="Proteomes" id="UP000547528"/>
    </source>
</evidence>
<evidence type="ECO:0000256" key="1">
    <source>
        <dbReference type="SAM" id="Phobius"/>
    </source>
</evidence>
<name>A0A7W5XKX8_9MICC</name>
<dbReference type="AlphaFoldDB" id="A0A7W5XKX8"/>
<feature type="transmembrane region" description="Helical" evidence="1">
    <location>
        <begin position="69"/>
        <end position="87"/>
    </location>
</feature>
<organism evidence="2 3">
    <name type="scientific">Garicola koreensis</name>
    <dbReference type="NCBI Taxonomy" id="1262554"/>
    <lineage>
        <taxon>Bacteria</taxon>
        <taxon>Bacillati</taxon>
        <taxon>Actinomycetota</taxon>
        <taxon>Actinomycetes</taxon>
        <taxon>Micrococcales</taxon>
        <taxon>Micrococcaceae</taxon>
        <taxon>Garicola</taxon>
    </lineage>
</organism>
<dbReference type="Proteomes" id="UP000547528">
    <property type="component" value="Unassembled WGS sequence"/>
</dbReference>
<accession>A0A7W5XKX8</accession>
<keyword evidence="1" id="KW-1133">Transmembrane helix</keyword>
<keyword evidence="1" id="KW-0472">Membrane</keyword>
<feature type="transmembrane region" description="Helical" evidence="1">
    <location>
        <begin position="107"/>
        <end position="132"/>
    </location>
</feature>
<comment type="caution">
    <text evidence="2">The sequence shown here is derived from an EMBL/GenBank/DDBJ whole genome shotgun (WGS) entry which is preliminary data.</text>
</comment>
<proteinExistence type="predicted"/>